<proteinExistence type="inferred from homology"/>
<evidence type="ECO:0000259" key="10">
    <source>
        <dbReference type="Pfam" id="PF04290"/>
    </source>
</evidence>
<sequence>MIPALKKVRSFLDMIYLASGIVASLFLIAILTLILVQMLARWTGEVFPGAPDYAGYCMAAASFFAFAHALNRGAHIRVSILINAVGPKMRRILETWCFAIGAGLAWYFAYYAVKATYWSWKFHEVSQGQDATAIWIPQLAMVIGSVIFAIALLDHLIHVLFSGDHRITTDIVEQSHGE</sequence>
<evidence type="ECO:0000256" key="3">
    <source>
        <dbReference type="ARBA" id="ARBA00022475"/>
    </source>
</evidence>
<dbReference type="PANTHER" id="PTHR35011">
    <property type="entry name" value="2,3-DIKETO-L-GULONATE TRAP TRANSPORTER SMALL PERMEASE PROTEIN YIAM"/>
    <property type="match status" value="1"/>
</dbReference>
<evidence type="ECO:0000313" key="12">
    <source>
        <dbReference type="Proteomes" id="UP001056291"/>
    </source>
</evidence>
<evidence type="ECO:0000256" key="2">
    <source>
        <dbReference type="ARBA" id="ARBA00022448"/>
    </source>
</evidence>
<name>A0ABY4W2T1_9PROT</name>
<feature type="transmembrane region" description="Helical" evidence="9">
    <location>
        <begin position="133"/>
        <end position="153"/>
    </location>
</feature>
<evidence type="ECO:0000256" key="1">
    <source>
        <dbReference type="ARBA" id="ARBA00004429"/>
    </source>
</evidence>
<accession>A0ABY4W2T1</accession>
<feature type="transmembrane region" description="Helical" evidence="9">
    <location>
        <begin position="15"/>
        <end position="41"/>
    </location>
</feature>
<gene>
    <name evidence="11" type="ORF">NBZ79_00730</name>
</gene>
<feature type="domain" description="Tripartite ATP-independent periplasmic transporters DctQ component" evidence="10">
    <location>
        <begin position="31"/>
        <end position="160"/>
    </location>
</feature>
<comment type="function">
    <text evidence="9">Part of the tripartite ATP-independent periplasmic (TRAP) transport system.</text>
</comment>
<dbReference type="Proteomes" id="UP001056291">
    <property type="component" value="Chromosome"/>
</dbReference>
<dbReference type="RefSeq" id="WP_251934570.1">
    <property type="nucleotide sequence ID" value="NZ_CP098747.1"/>
</dbReference>
<keyword evidence="5 9" id="KW-0812">Transmembrane</keyword>
<dbReference type="EMBL" id="CP098747">
    <property type="protein sequence ID" value="USG61500.1"/>
    <property type="molecule type" value="Genomic_DNA"/>
</dbReference>
<keyword evidence="2 9" id="KW-0813">Transport</keyword>
<keyword evidence="3" id="KW-1003">Cell membrane</keyword>
<dbReference type="InterPro" id="IPR007387">
    <property type="entry name" value="TRAP_DctQ"/>
</dbReference>
<feature type="transmembrane region" description="Helical" evidence="9">
    <location>
        <begin position="92"/>
        <end position="113"/>
    </location>
</feature>
<comment type="similarity">
    <text evidence="8 9">Belongs to the TRAP transporter small permease family.</text>
</comment>
<dbReference type="InterPro" id="IPR055348">
    <property type="entry name" value="DctQ"/>
</dbReference>
<evidence type="ECO:0000256" key="6">
    <source>
        <dbReference type="ARBA" id="ARBA00022989"/>
    </source>
</evidence>
<keyword evidence="6 9" id="KW-1133">Transmembrane helix</keyword>
<reference evidence="11" key="1">
    <citation type="submission" date="2022-06" db="EMBL/GenBank/DDBJ databases">
        <title>Sneathiella actinostolidae sp. nov., isolated from a sea anemonein the Western Pacific Ocean.</title>
        <authorList>
            <person name="Wei M.J."/>
        </authorList>
    </citation>
    <scope>NUCLEOTIDE SEQUENCE</scope>
    <source>
        <strain evidence="11">PHK-P5</strain>
    </source>
</reference>
<organism evidence="11 12">
    <name type="scientific">Sneathiella marina</name>
    <dbReference type="NCBI Taxonomy" id="2950108"/>
    <lineage>
        <taxon>Bacteria</taxon>
        <taxon>Pseudomonadati</taxon>
        <taxon>Pseudomonadota</taxon>
        <taxon>Alphaproteobacteria</taxon>
        <taxon>Sneathiellales</taxon>
        <taxon>Sneathiellaceae</taxon>
        <taxon>Sneathiella</taxon>
    </lineage>
</organism>
<protein>
    <recommendedName>
        <fullName evidence="9">TRAP transporter small permease protein</fullName>
    </recommendedName>
</protein>
<evidence type="ECO:0000256" key="7">
    <source>
        <dbReference type="ARBA" id="ARBA00023136"/>
    </source>
</evidence>
<dbReference type="PANTHER" id="PTHR35011:SF10">
    <property type="entry name" value="TRAP TRANSPORTER SMALL PERMEASE PROTEIN"/>
    <property type="match status" value="1"/>
</dbReference>
<keyword evidence="7 9" id="KW-0472">Membrane</keyword>
<evidence type="ECO:0000256" key="9">
    <source>
        <dbReference type="RuleBase" id="RU369079"/>
    </source>
</evidence>
<evidence type="ECO:0000313" key="11">
    <source>
        <dbReference type="EMBL" id="USG61500.1"/>
    </source>
</evidence>
<keyword evidence="4 9" id="KW-0997">Cell inner membrane</keyword>
<comment type="subunit">
    <text evidence="9">The complex comprises the extracytoplasmic solute receptor protein and the two transmembrane proteins.</text>
</comment>
<evidence type="ECO:0000256" key="8">
    <source>
        <dbReference type="ARBA" id="ARBA00038436"/>
    </source>
</evidence>
<dbReference type="Pfam" id="PF04290">
    <property type="entry name" value="DctQ"/>
    <property type="match status" value="1"/>
</dbReference>
<keyword evidence="12" id="KW-1185">Reference proteome</keyword>
<feature type="transmembrane region" description="Helical" evidence="9">
    <location>
        <begin position="53"/>
        <end position="71"/>
    </location>
</feature>
<evidence type="ECO:0000256" key="5">
    <source>
        <dbReference type="ARBA" id="ARBA00022692"/>
    </source>
</evidence>
<comment type="subcellular location">
    <subcellularLocation>
        <location evidence="1 9">Cell inner membrane</location>
        <topology evidence="1 9">Multi-pass membrane protein</topology>
    </subcellularLocation>
</comment>
<evidence type="ECO:0000256" key="4">
    <source>
        <dbReference type="ARBA" id="ARBA00022519"/>
    </source>
</evidence>